<evidence type="ECO:0008006" key="4">
    <source>
        <dbReference type="Google" id="ProtNLM"/>
    </source>
</evidence>
<dbReference type="SUPFAM" id="SSF52266">
    <property type="entry name" value="SGNH hydrolase"/>
    <property type="match status" value="1"/>
</dbReference>
<dbReference type="AlphaFoldDB" id="A0A2G5CJ55"/>
<keyword evidence="3" id="KW-1185">Reference proteome</keyword>
<dbReference type="Gene3D" id="3.40.50.1110">
    <property type="entry name" value="SGNH hydrolase"/>
    <property type="match status" value="1"/>
</dbReference>
<name>A0A2G5CJ55_AQUCA</name>
<comment type="similarity">
    <text evidence="1">Belongs to the 'GDSL' lipolytic enzyme family.</text>
</comment>
<gene>
    <name evidence="2" type="ORF">AQUCO_05100090v1</name>
</gene>
<proteinExistence type="inferred from homology"/>
<accession>A0A2G5CJ55</accession>
<evidence type="ECO:0000313" key="3">
    <source>
        <dbReference type="Proteomes" id="UP000230069"/>
    </source>
</evidence>
<dbReference type="InParanoid" id="A0A2G5CJ55"/>
<dbReference type="PANTHER" id="PTHR45642:SF3">
    <property type="entry name" value="OS09G0540400 PROTEIN"/>
    <property type="match status" value="1"/>
</dbReference>
<evidence type="ECO:0000313" key="2">
    <source>
        <dbReference type="EMBL" id="PIA31314.1"/>
    </source>
</evidence>
<evidence type="ECO:0000256" key="1">
    <source>
        <dbReference type="ARBA" id="ARBA00008668"/>
    </source>
</evidence>
<dbReference type="InterPro" id="IPR050592">
    <property type="entry name" value="GDSL_lipolytic_enzyme"/>
</dbReference>
<dbReference type="Pfam" id="PF00657">
    <property type="entry name" value="Lipase_GDSL"/>
    <property type="match status" value="1"/>
</dbReference>
<dbReference type="EMBL" id="KZ305068">
    <property type="protein sequence ID" value="PIA31314.1"/>
    <property type="molecule type" value="Genomic_DNA"/>
</dbReference>
<dbReference type="Proteomes" id="UP000230069">
    <property type="component" value="Unassembled WGS sequence"/>
</dbReference>
<organism evidence="2 3">
    <name type="scientific">Aquilegia coerulea</name>
    <name type="common">Rocky mountain columbine</name>
    <dbReference type="NCBI Taxonomy" id="218851"/>
    <lineage>
        <taxon>Eukaryota</taxon>
        <taxon>Viridiplantae</taxon>
        <taxon>Streptophyta</taxon>
        <taxon>Embryophyta</taxon>
        <taxon>Tracheophyta</taxon>
        <taxon>Spermatophyta</taxon>
        <taxon>Magnoliopsida</taxon>
        <taxon>Ranunculales</taxon>
        <taxon>Ranunculaceae</taxon>
        <taxon>Thalictroideae</taxon>
        <taxon>Aquilegia</taxon>
    </lineage>
</organism>
<dbReference type="GO" id="GO:0016788">
    <property type="term" value="F:hydrolase activity, acting on ester bonds"/>
    <property type="evidence" value="ECO:0007669"/>
    <property type="project" value="InterPro"/>
</dbReference>
<dbReference type="PANTHER" id="PTHR45642">
    <property type="entry name" value="GDSL ESTERASE/LIPASE EXL3"/>
    <property type="match status" value="1"/>
</dbReference>
<dbReference type="InterPro" id="IPR036514">
    <property type="entry name" value="SGNH_hydro_sf"/>
</dbReference>
<dbReference type="InterPro" id="IPR001087">
    <property type="entry name" value="GDSL"/>
</dbReference>
<reference evidence="2 3" key="1">
    <citation type="submission" date="2017-09" db="EMBL/GenBank/DDBJ databases">
        <title>WGS assembly of Aquilegia coerulea Goldsmith.</title>
        <authorList>
            <person name="Hodges S."/>
            <person name="Kramer E."/>
            <person name="Nordborg M."/>
            <person name="Tomkins J."/>
            <person name="Borevitz J."/>
            <person name="Derieg N."/>
            <person name="Yan J."/>
            <person name="Mihaltcheva S."/>
            <person name="Hayes R.D."/>
            <person name="Rokhsar D."/>
        </authorList>
    </citation>
    <scope>NUCLEOTIDE SEQUENCE [LARGE SCALE GENOMIC DNA]</scope>
    <source>
        <strain evidence="3">cv. Goldsmith</strain>
    </source>
</reference>
<protein>
    <recommendedName>
        <fullName evidence="4">SGNH hydrolase-type esterase domain-containing protein</fullName>
    </recommendedName>
</protein>
<sequence>MGTNNVEGHIQNALFIISSGTNDLAANYFFSPVRRSQYSVAEYQNFMLQNAKRFVQGLLDLGARKIAIIGLPPIGCSPSLLALNYQHECIETYSIPAKQFNQILQEELKAMQNANPGVLLTYADMYEPLQGIIKNYKESGYVESSRGCCGTKIPETSYLCTHLTPVCPDRSKYIFWDAVHPTERVYQYLFTTLRKSSKGCCGT</sequence>
<dbReference type="STRING" id="218851.A0A2G5CJ55"/>
<dbReference type="OrthoDB" id="1600564at2759"/>